<evidence type="ECO:0000256" key="7">
    <source>
        <dbReference type="ARBA" id="ARBA00023180"/>
    </source>
</evidence>
<dbReference type="CDD" id="cd00010">
    <property type="entry name" value="AAI_LTSS"/>
    <property type="match status" value="1"/>
</dbReference>
<gene>
    <name evidence="11" type="ORF">KIW84_077060</name>
</gene>
<feature type="domain" description="Bifunctional inhibitor/plant lipid transfer protein/seed storage helical" evidence="10">
    <location>
        <begin position="41"/>
        <end position="124"/>
    </location>
</feature>
<evidence type="ECO:0000259" key="10">
    <source>
        <dbReference type="Pfam" id="PF14368"/>
    </source>
</evidence>
<organism evidence="11 12">
    <name type="scientific">Pisum sativum</name>
    <name type="common">Garden pea</name>
    <name type="synonym">Lathyrus oleraceus</name>
    <dbReference type="NCBI Taxonomy" id="3888"/>
    <lineage>
        <taxon>Eukaryota</taxon>
        <taxon>Viridiplantae</taxon>
        <taxon>Streptophyta</taxon>
        <taxon>Embryophyta</taxon>
        <taxon>Tracheophyta</taxon>
        <taxon>Spermatophyta</taxon>
        <taxon>Magnoliopsida</taxon>
        <taxon>eudicotyledons</taxon>
        <taxon>Gunneridae</taxon>
        <taxon>Pentapetalae</taxon>
        <taxon>rosids</taxon>
        <taxon>fabids</taxon>
        <taxon>Fabales</taxon>
        <taxon>Fabaceae</taxon>
        <taxon>Papilionoideae</taxon>
        <taxon>50 kb inversion clade</taxon>
        <taxon>NPAAA clade</taxon>
        <taxon>Hologalegina</taxon>
        <taxon>IRL clade</taxon>
        <taxon>Fabeae</taxon>
        <taxon>Lathyrus</taxon>
    </lineage>
</organism>
<keyword evidence="9" id="KW-0472">Membrane</keyword>
<keyword evidence="5" id="KW-0732">Signal</keyword>
<dbReference type="InterPro" id="IPR043325">
    <property type="entry name" value="LTSS"/>
</dbReference>
<dbReference type="Gene3D" id="1.10.110.10">
    <property type="entry name" value="Plant lipid-transfer and hydrophobic proteins"/>
    <property type="match status" value="1"/>
</dbReference>
<keyword evidence="8" id="KW-0449">Lipoprotein</keyword>
<feature type="transmembrane region" description="Helical" evidence="9">
    <location>
        <begin position="25"/>
        <end position="45"/>
    </location>
</feature>
<keyword evidence="7" id="KW-0325">Glycoprotein</keyword>
<evidence type="ECO:0000256" key="4">
    <source>
        <dbReference type="ARBA" id="ARBA00022622"/>
    </source>
</evidence>
<evidence type="ECO:0000256" key="2">
    <source>
        <dbReference type="ARBA" id="ARBA00009748"/>
    </source>
</evidence>
<dbReference type="GO" id="GO:0098552">
    <property type="term" value="C:side of membrane"/>
    <property type="evidence" value="ECO:0007669"/>
    <property type="project" value="UniProtKB-KW"/>
</dbReference>
<dbReference type="InterPro" id="IPR036312">
    <property type="entry name" value="Bifun_inhib/LTP/seed_sf"/>
</dbReference>
<sequence length="166" mass="17921">FKSLNLYNTCIITLQYHITKMKTKLNPFCLITFIILVTYVSIGSAQDNSCLNKLSPCLNYLNGTKNPPDSCCDPLKSLIKSDAACLCSLASNKGTRQAEKAGINVTEAQSLPGRCGQHVNPLSCLSNSGGSRNSDNNSAAKLMNMSWLVMMISVVSSIIHMLVVSV</sequence>
<evidence type="ECO:0000256" key="3">
    <source>
        <dbReference type="ARBA" id="ARBA00022475"/>
    </source>
</evidence>
<evidence type="ECO:0000256" key="5">
    <source>
        <dbReference type="ARBA" id="ARBA00022729"/>
    </source>
</evidence>
<dbReference type="Proteomes" id="UP001058974">
    <property type="component" value="Chromosome 7"/>
</dbReference>
<keyword evidence="4" id="KW-0336">GPI-anchor</keyword>
<evidence type="ECO:0000313" key="12">
    <source>
        <dbReference type="Proteomes" id="UP001058974"/>
    </source>
</evidence>
<dbReference type="PANTHER" id="PTHR33044">
    <property type="entry name" value="BIFUNCTIONAL INHIBITOR/LIPID-TRANSFER PROTEIN/SEED STORAGE 2S ALBUMIN SUPERFAMILY PROTEIN-RELATED"/>
    <property type="match status" value="1"/>
</dbReference>
<dbReference type="Pfam" id="PF14368">
    <property type="entry name" value="LTP_2"/>
    <property type="match status" value="1"/>
</dbReference>
<dbReference type="GO" id="GO:0008289">
    <property type="term" value="F:lipid binding"/>
    <property type="evidence" value="ECO:0007669"/>
    <property type="project" value="InterPro"/>
</dbReference>
<comment type="caution">
    <text evidence="11">The sequence shown here is derived from an EMBL/GenBank/DDBJ whole genome shotgun (WGS) entry which is preliminary data.</text>
</comment>
<keyword evidence="3" id="KW-1003">Cell membrane</keyword>
<feature type="transmembrane region" description="Helical" evidence="9">
    <location>
        <begin position="145"/>
        <end position="164"/>
    </location>
</feature>
<keyword evidence="9" id="KW-1133">Transmembrane helix</keyword>
<keyword evidence="9" id="KW-0812">Transmembrane</keyword>
<dbReference type="AlphaFoldDB" id="A0A9D5A4B5"/>
<reference evidence="11 12" key="1">
    <citation type="journal article" date="2022" name="Nat. Genet.">
        <title>Improved pea reference genome and pan-genome highlight genomic features and evolutionary characteristics.</title>
        <authorList>
            <person name="Yang T."/>
            <person name="Liu R."/>
            <person name="Luo Y."/>
            <person name="Hu S."/>
            <person name="Wang D."/>
            <person name="Wang C."/>
            <person name="Pandey M.K."/>
            <person name="Ge S."/>
            <person name="Xu Q."/>
            <person name="Li N."/>
            <person name="Li G."/>
            <person name="Huang Y."/>
            <person name="Saxena R.K."/>
            <person name="Ji Y."/>
            <person name="Li M."/>
            <person name="Yan X."/>
            <person name="He Y."/>
            <person name="Liu Y."/>
            <person name="Wang X."/>
            <person name="Xiang C."/>
            <person name="Varshney R.K."/>
            <person name="Ding H."/>
            <person name="Gao S."/>
            <person name="Zong X."/>
        </authorList>
    </citation>
    <scope>NUCLEOTIDE SEQUENCE [LARGE SCALE GENOMIC DNA]</scope>
    <source>
        <strain evidence="11 12">cv. Zhongwan 6</strain>
    </source>
</reference>
<evidence type="ECO:0000256" key="6">
    <source>
        <dbReference type="ARBA" id="ARBA00023157"/>
    </source>
</evidence>
<name>A0A9D5A4B5_PEA</name>
<dbReference type="GO" id="GO:0006869">
    <property type="term" value="P:lipid transport"/>
    <property type="evidence" value="ECO:0007669"/>
    <property type="project" value="InterPro"/>
</dbReference>
<evidence type="ECO:0000313" key="11">
    <source>
        <dbReference type="EMBL" id="KAI5392510.1"/>
    </source>
</evidence>
<dbReference type="GO" id="GO:0005886">
    <property type="term" value="C:plasma membrane"/>
    <property type="evidence" value="ECO:0007669"/>
    <property type="project" value="UniProtKB-SubCell"/>
</dbReference>
<dbReference type="Gramene" id="Psat07G0706000-T1">
    <property type="protein sequence ID" value="KAI5392510.1"/>
    <property type="gene ID" value="KIW84_077060"/>
</dbReference>
<dbReference type="SUPFAM" id="SSF47699">
    <property type="entry name" value="Bifunctional inhibitor/lipid-transfer protein/seed storage 2S albumin"/>
    <property type="match status" value="1"/>
</dbReference>
<protein>
    <recommendedName>
        <fullName evidence="10">Bifunctional inhibitor/plant lipid transfer protein/seed storage helical domain-containing protein</fullName>
    </recommendedName>
</protein>
<accession>A0A9D5A4B5</accession>
<evidence type="ECO:0000256" key="1">
    <source>
        <dbReference type="ARBA" id="ARBA00004609"/>
    </source>
</evidence>
<feature type="non-terminal residue" evidence="11">
    <location>
        <position position="166"/>
    </location>
</feature>
<dbReference type="InterPro" id="IPR016140">
    <property type="entry name" value="Bifunc_inhib/LTP/seed_store"/>
</dbReference>
<keyword evidence="6" id="KW-1015">Disulfide bond</keyword>
<dbReference type="PRINTS" id="PR00382">
    <property type="entry name" value="LIPIDTRNSFER"/>
</dbReference>
<proteinExistence type="inferred from homology"/>
<keyword evidence="12" id="KW-1185">Reference proteome</keyword>
<dbReference type="InterPro" id="IPR000528">
    <property type="entry name" value="Plant_nsLTP"/>
</dbReference>
<comment type="similarity">
    <text evidence="2">Belongs to the plant LTP family.</text>
</comment>
<evidence type="ECO:0000256" key="8">
    <source>
        <dbReference type="ARBA" id="ARBA00023288"/>
    </source>
</evidence>
<dbReference type="EMBL" id="JAMSHJ010000007">
    <property type="protein sequence ID" value="KAI5392510.1"/>
    <property type="molecule type" value="Genomic_DNA"/>
</dbReference>
<comment type="subcellular location">
    <subcellularLocation>
        <location evidence="1">Cell membrane</location>
        <topology evidence="1">Lipid-anchor</topology>
        <topology evidence="1">GPI-anchor</topology>
    </subcellularLocation>
</comment>
<evidence type="ECO:0000256" key="9">
    <source>
        <dbReference type="SAM" id="Phobius"/>
    </source>
</evidence>